<feature type="region of interest" description="Disordered" evidence="18">
    <location>
        <begin position="678"/>
        <end position="709"/>
    </location>
</feature>
<evidence type="ECO:0000256" key="15">
    <source>
        <dbReference type="ARBA" id="ARBA00066479"/>
    </source>
</evidence>
<evidence type="ECO:0000256" key="7">
    <source>
        <dbReference type="ARBA" id="ARBA00022670"/>
    </source>
</evidence>
<evidence type="ECO:0000256" key="2">
    <source>
        <dbReference type="ARBA" id="ARBA00004496"/>
    </source>
</evidence>
<dbReference type="InterPro" id="IPR038765">
    <property type="entry name" value="Papain-like_cys_pep_sf"/>
</dbReference>
<dbReference type="GO" id="GO:0080090">
    <property type="term" value="P:regulation of primary metabolic process"/>
    <property type="evidence" value="ECO:0007669"/>
    <property type="project" value="UniProtKB-ARBA"/>
</dbReference>
<comment type="subcellular location">
    <subcellularLocation>
        <location evidence="2">Cytoplasm</location>
    </subcellularLocation>
    <subcellularLocation>
        <location evidence="1">Nucleus</location>
    </subcellularLocation>
</comment>
<keyword evidence="6" id="KW-0597">Phosphoprotein</keyword>
<accession>A0A401SSJ4</accession>
<evidence type="ECO:0000256" key="9">
    <source>
        <dbReference type="ARBA" id="ARBA00022737"/>
    </source>
</evidence>
<sequence>MKNFMDVCIDLERKGQLAPDNLYVLLNVMKEIKRIDLKRKLEKIQDITATLPQQESRSQAKESNQGMFPEVSCQAQTDAKPVDSTGTENQHEPQPQTSTVDDPAVEKPCPQQGGGSTTEHNLNSIGNLHTAVEKLRLESTSAEISRTSSVIATSSLPQHISTQTSSQSDTSQTNSQQCIEVYKMDSEPLGICLILNNKLFPGTNLKERNGTDCDAEKLTQVFKMLGFHIVRENNLTVKRMEEVLLTYQTFDHNDCFVCCILSHGEKDAVVGTDGELLPIKKIRSMFSGSQCCSLLEKPKVFFIQACQGQDSQRACQVMNDFTSSSSELETDAMTYSIPEDRDFLIGMSTVADCVSYRTHKGSWFIQELCNCLEELCPRGEDLLTILTLVNQKGYSGPAKAEVRQNNLASPRDAPASEVKIIPGERSEQEASCARASAAVSLATGPGQGLAAGPLLRDMYEWIRGNIASLLSTASATPHVSVPNRSSAVPVKRSYQSVQTSNDEIEWISVKRQRLGEFVNTVKKSVSGFVTYIRSVAPFGHKVMQVDSKSTKQKKPDQPVKQILSSSLTDISYCGAGESLSRTDLNLDVEHKSKRRHCGNERNWHEFGNIKQRSLSELPGETSEQLPFPLKHHSLPSTPSPLKKNVGSHHCTNIEKNDKEQYQLLLRLVAAGLDKKCKQQPSVSASKPAQCVSSNPSQYRHTKAESNDGLNDCENNRIALPTLKLGSSVWKNSNTAKSTLVNANVRYKQVSYDDQSEVLQTTRSNPSARMKGRITEQHIERDLSDEVAARLYLDEGNATESVKMPPSQNVKENLNILSKERRADLPHFTERMVEEVRKALDPGEPDEVLSTGFKLRITRRDIGTLRNYSWLNDEIINFYMCLLMERSKDASLPKVYAFSTFFYLKLHTGGYQTVKQWTKGIDLFEKDLILVPVHLGVHWCLTVADLRKKTILHLDSMGQWNDDLCWILLRYLQEESKNKKGRHLDSSEWVLRSMRSHEVPQQMNGSDCGVFVCKYADYIARDEQITFTQHDIPYFRMKMVWEILHKRML</sequence>
<feature type="domain" description="DED" evidence="19">
    <location>
        <begin position="1"/>
        <end position="43"/>
    </location>
</feature>
<dbReference type="AlphaFoldDB" id="A0A401SSJ4"/>
<dbReference type="GO" id="GO:0032991">
    <property type="term" value="C:protein-containing complex"/>
    <property type="evidence" value="ECO:0007669"/>
    <property type="project" value="UniProtKB-ARBA"/>
</dbReference>
<keyword evidence="8" id="KW-0053">Apoptosis</keyword>
<gene>
    <name evidence="23" type="ORF">chiPu_0011853</name>
</gene>
<dbReference type="CDD" id="cd00032">
    <property type="entry name" value="CASc"/>
    <property type="match status" value="1"/>
</dbReference>
<dbReference type="InterPro" id="IPR016129">
    <property type="entry name" value="Caspase_his_AS"/>
</dbReference>
<evidence type="ECO:0000256" key="16">
    <source>
        <dbReference type="ARBA" id="ARBA00068172"/>
    </source>
</evidence>
<evidence type="ECO:0000256" key="5">
    <source>
        <dbReference type="ARBA" id="ARBA00022490"/>
    </source>
</evidence>
<dbReference type="Pfam" id="PF00656">
    <property type="entry name" value="Peptidase_C14"/>
    <property type="match status" value="1"/>
</dbReference>
<feature type="domain" description="Ubiquitin-like protease family profile" evidence="22">
    <location>
        <begin position="854"/>
        <end position="1018"/>
    </location>
</feature>
<dbReference type="Proteomes" id="UP000287033">
    <property type="component" value="Unassembled WGS sequence"/>
</dbReference>
<evidence type="ECO:0000256" key="3">
    <source>
        <dbReference type="ARBA" id="ARBA00005234"/>
    </source>
</evidence>
<dbReference type="PRINTS" id="PR00376">
    <property type="entry name" value="IL1BCENZYME"/>
</dbReference>
<reference evidence="23 24" key="1">
    <citation type="journal article" date="2018" name="Nat. Ecol. Evol.">
        <title>Shark genomes provide insights into elasmobranch evolution and the origin of vertebrates.</title>
        <authorList>
            <person name="Hara Y"/>
            <person name="Yamaguchi K"/>
            <person name="Onimaru K"/>
            <person name="Kadota M"/>
            <person name="Koyanagi M"/>
            <person name="Keeley SD"/>
            <person name="Tatsumi K"/>
            <person name="Tanaka K"/>
            <person name="Motone F"/>
            <person name="Kageyama Y"/>
            <person name="Nozu R"/>
            <person name="Adachi N"/>
            <person name="Nishimura O"/>
            <person name="Nakagawa R"/>
            <person name="Tanegashima C"/>
            <person name="Kiyatake I"/>
            <person name="Matsumoto R"/>
            <person name="Murakumo K"/>
            <person name="Nishida K"/>
            <person name="Terakita A"/>
            <person name="Kuratani S"/>
            <person name="Sato K"/>
            <person name="Hyodo S Kuraku.S."/>
        </authorList>
    </citation>
    <scope>NUCLEOTIDE SEQUENCE [LARGE SCALE GENOMIC DNA]</scope>
</reference>
<dbReference type="InterPro" id="IPR011600">
    <property type="entry name" value="Pept_C14_caspase"/>
</dbReference>
<dbReference type="SUPFAM" id="SSF54001">
    <property type="entry name" value="Cysteine proteinases"/>
    <property type="match status" value="1"/>
</dbReference>
<dbReference type="GO" id="GO:0005886">
    <property type="term" value="C:plasma membrane"/>
    <property type="evidence" value="ECO:0007669"/>
    <property type="project" value="UniProtKB-ARBA"/>
</dbReference>
<dbReference type="GO" id="GO:0051604">
    <property type="term" value="P:protein maturation"/>
    <property type="evidence" value="ECO:0007669"/>
    <property type="project" value="UniProtKB-ARBA"/>
</dbReference>
<dbReference type="FunFam" id="3.40.50.1460:FF:000008">
    <property type="entry name" value="caspase-8 isoform X1"/>
    <property type="match status" value="1"/>
</dbReference>
<dbReference type="GO" id="GO:0005634">
    <property type="term" value="C:nucleus"/>
    <property type="evidence" value="ECO:0007669"/>
    <property type="project" value="UniProtKB-SubCell"/>
</dbReference>
<dbReference type="InterPro" id="IPR011029">
    <property type="entry name" value="DEATH-like_dom_sf"/>
</dbReference>
<dbReference type="PROSITE" id="PS50168">
    <property type="entry name" value="DED"/>
    <property type="match status" value="1"/>
</dbReference>
<dbReference type="GO" id="GO:0042981">
    <property type="term" value="P:regulation of apoptotic process"/>
    <property type="evidence" value="ECO:0007669"/>
    <property type="project" value="InterPro"/>
</dbReference>
<dbReference type="Gene3D" id="3.40.50.1460">
    <property type="match status" value="1"/>
</dbReference>
<keyword evidence="5" id="KW-0963">Cytoplasm</keyword>
<keyword evidence="9" id="KW-0677">Repeat</keyword>
<evidence type="ECO:0000259" key="21">
    <source>
        <dbReference type="PROSITE" id="PS50208"/>
    </source>
</evidence>
<evidence type="ECO:0000256" key="18">
    <source>
        <dbReference type="SAM" id="MobiDB-lite"/>
    </source>
</evidence>
<evidence type="ECO:0000256" key="14">
    <source>
        <dbReference type="ARBA" id="ARBA00051626"/>
    </source>
</evidence>
<evidence type="ECO:0000259" key="20">
    <source>
        <dbReference type="PROSITE" id="PS50207"/>
    </source>
</evidence>
<proteinExistence type="inferred from homology"/>
<comment type="catalytic activity">
    <reaction evidence="14">
        <text>Strict requirement for Asp at position P1 and has a preferred cleavage sequence of (Leu/Asp/Val)-Glu-Thr-Asp-|-(Gly/Ser/Ala).</text>
        <dbReference type="EC" id="3.4.22.61"/>
    </reaction>
</comment>
<feature type="domain" description="Caspase family p10" evidence="20">
    <location>
        <begin position="333"/>
        <end position="374"/>
    </location>
</feature>
<evidence type="ECO:0000259" key="22">
    <source>
        <dbReference type="PROSITE" id="PS50600"/>
    </source>
</evidence>
<comment type="similarity">
    <text evidence="3">Belongs to the peptidase C48 family.</text>
</comment>
<dbReference type="PANTHER" id="PTHR48169:SF7">
    <property type="entry name" value="CASPASE 10"/>
    <property type="match status" value="1"/>
</dbReference>
<comment type="similarity">
    <text evidence="4 17">Belongs to the peptidase C14A family.</text>
</comment>
<dbReference type="InterPro" id="IPR001875">
    <property type="entry name" value="DED_dom"/>
</dbReference>
<dbReference type="InterPro" id="IPR029030">
    <property type="entry name" value="Caspase-like_dom_sf"/>
</dbReference>
<organism evidence="23 24">
    <name type="scientific">Chiloscyllium punctatum</name>
    <name type="common">Brownbanded bambooshark</name>
    <name type="synonym">Hemiscyllium punctatum</name>
    <dbReference type="NCBI Taxonomy" id="137246"/>
    <lineage>
        <taxon>Eukaryota</taxon>
        <taxon>Metazoa</taxon>
        <taxon>Chordata</taxon>
        <taxon>Craniata</taxon>
        <taxon>Vertebrata</taxon>
        <taxon>Chondrichthyes</taxon>
        <taxon>Elasmobranchii</taxon>
        <taxon>Galeomorphii</taxon>
        <taxon>Galeoidea</taxon>
        <taxon>Orectolobiformes</taxon>
        <taxon>Hemiscylliidae</taxon>
        <taxon>Chiloscyllium</taxon>
    </lineage>
</organism>
<dbReference type="PANTHER" id="PTHR48169">
    <property type="entry name" value="DED DOMAIN-CONTAINING PROTEIN"/>
    <property type="match status" value="1"/>
</dbReference>
<dbReference type="GO" id="GO:0006915">
    <property type="term" value="P:apoptotic process"/>
    <property type="evidence" value="ECO:0007669"/>
    <property type="project" value="UniProtKB-KW"/>
</dbReference>
<evidence type="ECO:0000313" key="24">
    <source>
        <dbReference type="Proteomes" id="UP000287033"/>
    </source>
</evidence>
<evidence type="ECO:0000256" key="17">
    <source>
        <dbReference type="RuleBase" id="RU003971"/>
    </source>
</evidence>
<feature type="region of interest" description="Disordered" evidence="18">
    <location>
        <begin position="52"/>
        <end position="123"/>
    </location>
</feature>
<dbReference type="Gene3D" id="1.10.533.10">
    <property type="entry name" value="Death Domain, Fas"/>
    <property type="match status" value="1"/>
</dbReference>
<dbReference type="PROSITE" id="PS50208">
    <property type="entry name" value="CASPASE_P20"/>
    <property type="match status" value="1"/>
</dbReference>
<protein>
    <recommendedName>
        <fullName evidence="16">Caspase-8</fullName>
        <ecNumber evidence="15">3.4.22.61</ecNumber>
    </recommendedName>
</protein>
<feature type="compositionally biased region" description="Polar residues" evidence="18">
    <location>
        <begin position="678"/>
        <end position="698"/>
    </location>
</feature>
<keyword evidence="10" id="KW-0378">Hydrolase</keyword>
<dbReference type="PROSITE" id="PS01122">
    <property type="entry name" value="CASPASE_CYS"/>
    <property type="match status" value="1"/>
</dbReference>
<dbReference type="Gene3D" id="3.40.395.10">
    <property type="entry name" value="Adenoviral Proteinase, Chain A"/>
    <property type="match status" value="1"/>
</dbReference>
<dbReference type="PROSITE" id="PS50600">
    <property type="entry name" value="ULP_PROTEASE"/>
    <property type="match status" value="1"/>
</dbReference>
<keyword evidence="13" id="KW-0539">Nucleus</keyword>
<dbReference type="SMART" id="SM00115">
    <property type="entry name" value="CASc"/>
    <property type="match status" value="1"/>
</dbReference>
<keyword evidence="12" id="KW-0865">Zymogen</keyword>
<evidence type="ECO:0000256" key="6">
    <source>
        <dbReference type="ARBA" id="ARBA00022553"/>
    </source>
</evidence>
<dbReference type="OrthoDB" id="1939479at2759"/>
<dbReference type="PROSITE" id="PS01121">
    <property type="entry name" value="CASPASE_HIS"/>
    <property type="match status" value="1"/>
</dbReference>
<evidence type="ECO:0000256" key="12">
    <source>
        <dbReference type="ARBA" id="ARBA00023145"/>
    </source>
</evidence>
<feature type="compositionally biased region" description="Polar residues" evidence="18">
    <location>
        <begin position="84"/>
        <end position="100"/>
    </location>
</feature>
<dbReference type="GO" id="GO:0005737">
    <property type="term" value="C:cytoplasm"/>
    <property type="evidence" value="ECO:0007669"/>
    <property type="project" value="UniProtKB-SubCell"/>
</dbReference>
<dbReference type="STRING" id="137246.A0A401SSJ4"/>
<keyword evidence="7" id="KW-0645">Protease</keyword>
<evidence type="ECO:0000256" key="10">
    <source>
        <dbReference type="ARBA" id="ARBA00022801"/>
    </source>
</evidence>
<evidence type="ECO:0000256" key="13">
    <source>
        <dbReference type="ARBA" id="ARBA00023242"/>
    </source>
</evidence>
<name>A0A401SSJ4_CHIPU</name>
<keyword evidence="24" id="KW-1185">Reference proteome</keyword>
<feature type="compositionally biased region" description="Polar residues" evidence="18">
    <location>
        <begin position="52"/>
        <end position="66"/>
    </location>
</feature>
<dbReference type="InterPro" id="IPR003653">
    <property type="entry name" value="Peptidase_C48_C"/>
</dbReference>
<dbReference type="GO" id="GO:0060255">
    <property type="term" value="P:regulation of macromolecule metabolic process"/>
    <property type="evidence" value="ECO:0007669"/>
    <property type="project" value="UniProtKB-ARBA"/>
</dbReference>
<dbReference type="PROSITE" id="PS50207">
    <property type="entry name" value="CASPASE_P10"/>
    <property type="match status" value="1"/>
</dbReference>
<dbReference type="EC" id="3.4.22.61" evidence="15"/>
<dbReference type="EMBL" id="BEZZ01000511">
    <property type="protein sequence ID" value="GCC33384.1"/>
    <property type="molecule type" value="Genomic_DNA"/>
</dbReference>
<keyword evidence="11" id="KW-0788">Thiol protease</keyword>
<dbReference type="GO" id="GO:0006508">
    <property type="term" value="P:proteolysis"/>
    <property type="evidence" value="ECO:0007669"/>
    <property type="project" value="UniProtKB-KW"/>
</dbReference>
<dbReference type="InterPro" id="IPR033139">
    <property type="entry name" value="Caspase_cys_AS"/>
</dbReference>
<evidence type="ECO:0000256" key="4">
    <source>
        <dbReference type="ARBA" id="ARBA00010134"/>
    </source>
</evidence>
<evidence type="ECO:0000256" key="8">
    <source>
        <dbReference type="ARBA" id="ARBA00022703"/>
    </source>
</evidence>
<dbReference type="InterPro" id="IPR002138">
    <property type="entry name" value="Pept_C14_p10"/>
</dbReference>
<evidence type="ECO:0000256" key="11">
    <source>
        <dbReference type="ARBA" id="ARBA00022807"/>
    </source>
</evidence>
<evidence type="ECO:0000256" key="1">
    <source>
        <dbReference type="ARBA" id="ARBA00004123"/>
    </source>
</evidence>
<dbReference type="InterPro" id="IPR001309">
    <property type="entry name" value="Pept_C14_p20"/>
</dbReference>
<dbReference type="SUPFAM" id="SSF52129">
    <property type="entry name" value="Caspase-like"/>
    <property type="match status" value="1"/>
</dbReference>
<feature type="domain" description="Caspase family p20" evidence="21">
    <location>
        <begin position="188"/>
        <end position="310"/>
    </location>
</feature>
<evidence type="ECO:0000313" key="23">
    <source>
        <dbReference type="EMBL" id="GCC33384.1"/>
    </source>
</evidence>
<comment type="caution">
    <text evidence="23">The sequence shown here is derived from an EMBL/GenBank/DDBJ whole genome shotgun (WGS) entry which is preliminary data.</text>
</comment>
<evidence type="ECO:0000259" key="19">
    <source>
        <dbReference type="PROSITE" id="PS50168"/>
    </source>
</evidence>
<dbReference type="InterPro" id="IPR015917">
    <property type="entry name" value="Pept_C14A"/>
</dbReference>
<dbReference type="GO" id="GO:0004197">
    <property type="term" value="F:cysteine-type endopeptidase activity"/>
    <property type="evidence" value="ECO:0007669"/>
    <property type="project" value="InterPro"/>
</dbReference>
<dbReference type="FunFam" id="3.40.395.10:FF:000001">
    <property type="entry name" value="Sentrin-specific protease 1"/>
    <property type="match status" value="1"/>
</dbReference>
<dbReference type="Pfam" id="PF02902">
    <property type="entry name" value="Peptidase_C48"/>
    <property type="match status" value="1"/>
</dbReference>